<reference evidence="1 2" key="1">
    <citation type="submission" date="2018-11" db="EMBL/GenBank/DDBJ databases">
        <title>Rhizobium chutanense sp. nov., isolated from root nodules of Phaseolus vulgaris in China.</title>
        <authorList>
            <person name="Huo Y."/>
        </authorList>
    </citation>
    <scope>NUCLEOTIDE SEQUENCE [LARGE SCALE GENOMIC DNA]</scope>
    <source>
        <strain evidence="1 2">C16</strain>
    </source>
</reference>
<dbReference type="Proteomes" id="UP000278081">
    <property type="component" value="Unassembled WGS sequence"/>
</dbReference>
<evidence type="ECO:0000313" key="2">
    <source>
        <dbReference type="Proteomes" id="UP000278081"/>
    </source>
</evidence>
<accession>A0A3S0SJV0</accession>
<name>A0A3S0SJV0_9HYPH</name>
<organism evidence="1 2">
    <name type="scientific">Rhizobium chutanense</name>
    <dbReference type="NCBI Taxonomy" id="2035448"/>
    <lineage>
        <taxon>Bacteria</taxon>
        <taxon>Pseudomonadati</taxon>
        <taxon>Pseudomonadota</taxon>
        <taxon>Alphaproteobacteria</taxon>
        <taxon>Hyphomicrobiales</taxon>
        <taxon>Rhizobiaceae</taxon>
        <taxon>Rhizobium/Agrobacterium group</taxon>
        <taxon>Rhizobium</taxon>
    </lineage>
</organism>
<dbReference type="AlphaFoldDB" id="A0A3S0SJV0"/>
<protein>
    <submittedName>
        <fullName evidence="1">Uncharacterized protein</fullName>
    </submittedName>
</protein>
<dbReference type="EMBL" id="RJTJ01000004">
    <property type="protein sequence ID" value="RUM08369.1"/>
    <property type="molecule type" value="Genomic_DNA"/>
</dbReference>
<comment type="caution">
    <text evidence="1">The sequence shown here is derived from an EMBL/GenBank/DDBJ whole genome shotgun (WGS) entry which is preliminary data.</text>
</comment>
<evidence type="ECO:0000313" key="1">
    <source>
        <dbReference type="EMBL" id="RUM08369.1"/>
    </source>
</evidence>
<proteinExistence type="predicted"/>
<gene>
    <name evidence="1" type="ORF">EFR84_06150</name>
</gene>
<sequence length="182" mass="20628">MEMEMQKEKLVADERRTLAYAADHFTVDGVGAFIDELANEHKFLAIFVFATAAAPETAINLDVATVNSRIAKLGNFPAIQSLSNVPLHRDWELLLPVYIRGRRAALLNRRNIPPGEEPSQVYLDRNARPFTLDKVNAAFSRLSKKLGLPIPIELETIAWVVAKQSMLERLMLQQHEPSFRRH</sequence>